<protein>
    <submittedName>
        <fullName evidence="1">Uncharacterized protein</fullName>
    </submittedName>
</protein>
<name>A0ACA9U843_BIOOC</name>
<comment type="caution">
    <text evidence="1">The sequence shown here is derived from an EMBL/GenBank/DDBJ whole genome shotgun (WGS) entry which is preliminary data.</text>
</comment>
<sequence length="281" mass="30725">MSYQQPLGHEQRLQQQQQYYIPPTGPPSTEQYYHPQQSRFTTSQGNSQPSQPVYQQHPSNSGLFSGGSYQITHRDANAVLTLTLHHGTTVRSAPGAMIHMSGDIQLTGKVKFSMKKLFAGGQMSESHYAGPGSVALGPTFFGDIIALHIDGRQDWIIGKDTFLACTVDVSRESKSQGLSQALFSGEDLFVYRVMGQGIIWLTSFGAVDRLDLLTGEQHVVDNGHLVAWSCDYKVEKAGGSSSTSIKTGEGLVCRFTGPGSIFIQTRNLEEFTAFVQSITQV</sequence>
<evidence type="ECO:0000313" key="2">
    <source>
        <dbReference type="Proteomes" id="UP000836387"/>
    </source>
</evidence>
<dbReference type="Proteomes" id="UP000836387">
    <property type="component" value="Unassembled WGS sequence"/>
</dbReference>
<proteinExistence type="predicted"/>
<gene>
    <name evidence="1" type="ORF">CRV2_00018942</name>
</gene>
<reference evidence="1" key="2">
    <citation type="submission" date="2021-10" db="EMBL/GenBank/DDBJ databases">
        <authorList>
            <person name="Piombo E."/>
        </authorList>
    </citation>
    <scope>NUCLEOTIDE SEQUENCE</scope>
</reference>
<evidence type="ECO:0000313" key="1">
    <source>
        <dbReference type="EMBL" id="CAG9949481.1"/>
    </source>
</evidence>
<dbReference type="EMBL" id="CADEHS020000093">
    <property type="protein sequence ID" value="CAG9949481.1"/>
    <property type="molecule type" value="Genomic_DNA"/>
</dbReference>
<accession>A0ACA9U843</accession>
<keyword evidence="2" id="KW-1185">Reference proteome</keyword>
<organism evidence="1 2">
    <name type="scientific">Clonostachys rosea f. rosea IK726</name>
    <dbReference type="NCBI Taxonomy" id="1349383"/>
    <lineage>
        <taxon>Eukaryota</taxon>
        <taxon>Fungi</taxon>
        <taxon>Dikarya</taxon>
        <taxon>Ascomycota</taxon>
        <taxon>Pezizomycotina</taxon>
        <taxon>Sordariomycetes</taxon>
        <taxon>Hypocreomycetidae</taxon>
        <taxon>Hypocreales</taxon>
        <taxon>Bionectriaceae</taxon>
        <taxon>Clonostachys</taxon>
    </lineage>
</organism>
<reference evidence="1" key="1">
    <citation type="submission" date="2020-04" db="EMBL/GenBank/DDBJ databases">
        <authorList>
            <person name="Broberg M."/>
        </authorList>
    </citation>
    <scope>NUCLEOTIDE SEQUENCE</scope>
</reference>